<keyword evidence="2" id="KW-0805">Transcription regulation</keyword>
<feature type="domain" description="RNA polymerase sigma-70 region 2" evidence="5">
    <location>
        <begin position="27"/>
        <end position="92"/>
    </location>
</feature>
<dbReference type="InterPro" id="IPR036388">
    <property type="entry name" value="WH-like_DNA-bd_sf"/>
</dbReference>
<dbReference type="EMBL" id="JBDKWZ010000004">
    <property type="protein sequence ID" value="MEN7548072.1"/>
    <property type="molecule type" value="Genomic_DNA"/>
</dbReference>
<dbReference type="Gene3D" id="1.10.10.10">
    <property type="entry name" value="Winged helix-like DNA-binding domain superfamily/Winged helix DNA-binding domain"/>
    <property type="match status" value="1"/>
</dbReference>
<keyword evidence="8" id="KW-1185">Reference proteome</keyword>
<evidence type="ECO:0000256" key="3">
    <source>
        <dbReference type="ARBA" id="ARBA00023082"/>
    </source>
</evidence>
<evidence type="ECO:0000313" key="8">
    <source>
        <dbReference type="Proteomes" id="UP001403385"/>
    </source>
</evidence>
<evidence type="ECO:0000259" key="6">
    <source>
        <dbReference type="Pfam" id="PF08281"/>
    </source>
</evidence>
<keyword evidence="4" id="KW-0804">Transcription</keyword>
<evidence type="ECO:0000313" key="7">
    <source>
        <dbReference type="EMBL" id="MEN7548072.1"/>
    </source>
</evidence>
<keyword evidence="3" id="KW-0731">Sigma factor</keyword>
<comment type="caution">
    <text evidence="7">The sequence shown here is derived from an EMBL/GenBank/DDBJ whole genome shotgun (WGS) entry which is preliminary data.</text>
</comment>
<dbReference type="Proteomes" id="UP001403385">
    <property type="component" value="Unassembled WGS sequence"/>
</dbReference>
<gene>
    <name evidence="7" type="ORF">AAG747_09130</name>
</gene>
<evidence type="ECO:0000259" key="5">
    <source>
        <dbReference type="Pfam" id="PF04542"/>
    </source>
</evidence>
<dbReference type="Pfam" id="PF04542">
    <property type="entry name" value="Sigma70_r2"/>
    <property type="match status" value="1"/>
</dbReference>
<evidence type="ECO:0000256" key="1">
    <source>
        <dbReference type="ARBA" id="ARBA00010641"/>
    </source>
</evidence>
<dbReference type="SUPFAM" id="SSF88946">
    <property type="entry name" value="Sigma2 domain of RNA polymerase sigma factors"/>
    <property type="match status" value="1"/>
</dbReference>
<dbReference type="InterPro" id="IPR013324">
    <property type="entry name" value="RNA_pol_sigma_r3/r4-like"/>
</dbReference>
<evidence type="ECO:0000256" key="2">
    <source>
        <dbReference type="ARBA" id="ARBA00023015"/>
    </source>
</evidence>
<proteinExistence type="inferred from homology"/>
<dbReference type="SUPFAM" id="SSF88659">
    <property type="entry name" value="Sigma3 and sigma4 domains of RNA polymerase sigma factors"/>
    <property type="match status" value="1"/>
</dbReference>
<dbReference type="GO" id="GO:0006352">
    <property type="term" value="P:DNA-templated transcription initiation"/>
    <property type="evidence" value="ECO:0007669"/>
    <property type="project" value="InterPro"/>
</dbReference>
<comment type="similarity">
    <text evidence="1">Belongs to the sigma-70 factor family. ECF subfamily.</text>
</comment>
<dbReference type="InterPro" id="IPR007627">
    <property type="entry name" value="RNA_pol_sigma70_r2"/>
</dbReference>
<sequence>MNQSMRKNTIMLWDELRKGNRQALVALYELFYQDLFHYGLRISLDREIAKDCIQEMFTQLWKTHQQLNPVLHVKAYLLKYLNHLVLGALKKSYRKRGLEELLTPQLELVANHEEYLIHSQSIHEQQQSLAKALDKLPERQKEIIRLRFFEGYDYEEISQITSLQYKTVYNTSHEAIKKLRKLMGVSSLSLILLLAATHSHAVQLRQVCGKQEQFERG</sequence>
<feature type="domain" description="RNA polymerase sigma factor 70 region 4 type 2" evidence="6">
    <location>
        <begin position="127"/>
        <end position="179"/>
    </location>
</feature>
<dbReference type="InterPro" id="IPR013249">
    <property type="entry name" value="RNA_pol_sigma70_r4_t2"/>
</dbReference>
<dbReference type="InterPro" id="IPR013325">
    <property type="entry name" value="RNA_pol_sigma_r2"/>
</dbReference>
<dbReference type="InterPro" id="IPR039425">
    <property type="entry name" value="RNA_pol_sigma-70-like"/>
</dbReference>
<dbReference type="GO" id="GO:0003677">
    <property type="term" value="F:DNA binding"/>
    <property type="evidence" value="ECO:0007669"/>
    <property type="project" value="InterPro"/>
</dbReference>
<dbReference type="CDD" id="cd06171">
    <property type="entry name" value="Sigma70_r4"/>
    <property type="match status" value="1"/>
</dbReference>
<dbReference type="Pfam" id="PF08281">
    <property type="entry name" value="Sigma70_r4_2"/>
    <property type="match status" value="1"/>
</dbReference>
<dbReference type="PANTHER" id="PTHR43133:SF46">
    <property type="entry name" value="RNA POLYMERASE SIGMA-70 FACTOR ECF SUBFAMILY"/>
    <property type="match status" value="1"/>
</dbReference>
<protein>
    <submittedName>
        <fullName evidence="7">Sigma-70 family RNA polymerase sigma factor</fullName>
    </submittedName>
</protein>
<evidence type="ECO:0000256" key="4">
    <source>
        <dbReference type="ARBA" id="ARBA00023163"/>
    </source>
</evidence>
<name>A0AAW9RWL5_9BACT</name>
<dbReference type="PANTHER" id="PTHR43133">
    <property type="entry name" value="RNA POLYMERASE ECF-TYPE SIGMA FACTO"/>
    <property type="match status" value="1"/>
</dbReference>
<organism evidence="7 8">
    <name type="scientific">Rapidithrix thailandica</name>
    <dbReference type="NCBI Taxonomy" id="413964"/>
    <lineage>
        <taxon>Bacteria</taxon>
        <taxon>Pseudomonadati</taxon>
        <taxon>Bacteroidota</taxon>
        <taxon>Cytophagia</taxon>
        <taxon>Cytophagales</taxon>
        <taxon>Flammeovirgaceae</taxon>
        <taxon>Rapidithrix</taxon>
    </lineage>
</organism>
<dbReference type="NCBIfam" id="TIGR02937">
    <property type="entry name" value="sigma70-ECF"/>
    <property type="match status" value="1"/>
</dbReference>
<dbReference type="AlphaFoldDB" id="A0AAW9RWL5"/>
<reference evidence="7 8" key="1">
    <citation type="submission" date="2024-04" db="EMBL/GenBank/DDBJ databases">
        <title>Novel genus in family Flammeovirgaceae.</title>
        <authorList>
            <person name="Nguyen T.H."/>
            <person name="Vuong T.Q."/>
            <person name="Le H."/>
            <person name="Kim S.-G."/>
        </authorList>
    </citation>
    <scope>NUCLEOTIDE SEQUENCE [LARGE SCALE GENOMIC DNA]</scope>
    <source>
        <strain evidence="7 8">JCM 23209</strain>
    </source>
</reference>
<dbReference type="Gene3D" id="1.10.1740.10">
    <property type="match status" value="1"/>
</dbReference>
<dbReference type="InterPro" id="IPR014284">
    <property type="entry name" value="RNA_pol_sigma-70_dom"/>
</dbReference>
<dbReference type="GO" id="GO:0016987">
    <property type="term" value="F:sigma factor activity"/>
    <property type="evidence" value="ECO:0007669"/>
    <property type="project" value="UniProtKB-KW"/>
</dbReference>
<accession>A0AAW9RWL5</accession>